<keyword evidence="4" id="KW-1185">Reference proteome</keyword>
<dbReference type="AlphaFoldDB" id="A0AA39HRU0"/>
<feature type="transmembrane region" description="Helical" evidence="2">
    <location>
        <begin position="235"/>
        <end position="253"/>
    </location>
</feature>
<dbReference type="Pfam" id="PF10321">
    <property type="entry name" value="7TM_GPCR_Srt"/>
    <property type="match status" value="1"/>
</dbReference>
<dbReference type="EMBL" id="JAUCMV010000003">
    <property type="protein sequence ID" value="KAK0409738.1"/>
    <property type="molecule type" value="Genomic_DNA"/>
</dbReference>
<comment type="caution">
    <text evidence="3">The sequence shown here is derived from an EMBL/GenBank/DDBJ whole genome shotgun (WGS) entry which is preliminary data.</text>
</comment>
<evidence type="ECO:0000256" key="2">
    <source>
        <dbReference type="SAM" id="Phobius"/>
    </source>
</evidence>
<organism evidence="3 4">
    <name type="scientific">Steinernema hermaphroditum</name>
    <dbReference type="NCBI Taxonomy" id="289476"/>
    <lineage>
        <taxon>Eukaryota</taxon>
        <taxon>Metazoa</taxon>
        <taxon>Ecdysozoa</taxon>
        <taxon>Nematoda</taxon>
        <taxon>Chromadorea</taxon>
        <taxon>Rhabditida</taxon>
        <taxon>Tylenchina</taxon>
        <taxon>Panagrolaimomorpha</taxon>
        <taxon>Strongyloidoidea</taxon>
        <taxon>Steinernematidae</taxon>
        <taxon>Steinernema</taxon>
    </lineage>
</organism>
<reference evidence="3" key="1">
    <citation type="submission" date="2023-06" db="EMBL/GenBank/DDBJ databases">
        <title>Genomic analysis of the entomopathogenic nematode Steinernema hermaphroditum.</title>
        <authorList>
            <person name="Schwarz E.M."/>
            <person name="Heppert J.K."/>
            <person name="Baniya A."/>
            <person name="Schwartz H.T."/>
            <person name="Tan C.-H."/>
            <person name="Antoshechkin I."/>
            <person name="Sternberg P.W."/>
            <person name="Goodrich-Blair H."/>
            <person name="Dillman A.R."/>
        </authorList>
    </citation>
    <scope>NUCLEOTIDE SEQUENCE</scope>
    <source>
        <strain evidence="3">PS9179</strain>
        <tissue evidence="3">Whole animal</tissue>
    </source>
</reference>
<feature type="compositionally biased region" description="Polar residues" evidence="1">
    <location>
        <begin position="313"/>
        <end position="329"/>
    </location>
</feature>
<feature type="transmembrane region" description="Helical" evidence="2">
    <location>
        <begin position="63"/>
        <end position="88"/>
    </location>
</feature>
<dbReference type="PANTHER" id="PTHR23021:SF26">
    <property type="entry name" value="SERPENTINE RECEPTOR, CLASS T"/>
    <property type="match status" value="1"/>
</dbReference>
<feature type="transmembrane region" description="Helical" evidence="2">
    <location>
        <begin position="100"/>
        <end position="123"/>
    </location>
</feature>
<proteinExistence type="predicted"/>
<feature type="compositionally biased region" description="Polar residues" evidence="1">
    <location>
        <begin position="338"/>
        <end position="349"/>
    </location>
</feature>
<dbReference type="PANTHER" id="PTHR23021">
    <property type="entry name" value="SERPENTINE RECEPTOR, CLASS T"/>
    <property type="match status" value="1"/>
</dbReference>
<dbReference type="SUPFAM" id="SSF81321">
    <property type="entry name" value="Family A G protein-coupled receptor-like"/>
    <property type="match status" value="1"/>
</dbReference>
<gene>
    <name evidence="3" type="ORF">QR680_004726</name>
</gene>
<feature type="transmembrane region" description="Helical" evidence="2">
    <location>
        <begin position="144"/>
        <end position="162"/>
    </location>
</feature>
<evidence type="ECO:0000313" key="3">
    <source>
        <dbReference type="EMBL" id="KAK0409738.1"/>
    </source>
</evidence>
<dbReference type="Proteomes" id="UP001175271">
    <property type="component" value="Unassembled WGS sequence"/>
</dbReference>
<evidence type="ECO:0000313" key="4">
    <source>
        <dbReference type="Proteomes" id="UP001175271"/>
    </source>
</evidence>
<name>A0AA39HRU0_9BILA</name>
<keyword evidence="2" id="KW-0812">Transmembrane</keyword>
<sequence length="349" mass="39551">MNASWSCGNVSHWIHKDYFQNQGLVIGIVLLVMYVCFMVPQVIVFFSLVFSEPRMLKYSCHRIMIVICVLDMVNLSYALLSTGIYAVTQHLLCTESVYDLANLINQGLTFWYAYSAANIALALNRSLQILNKNYSKQLFDGYRLVLWIIAIAAYAVILHFSASDPIYFFNKQEVISLIMVRRGAKILVNPIHYYNNIAKSIIISLNSFIIFVYIRKEAAQASRSSITTMERNVSIQVVIMTIITDISVISYVITDWEGNPIKSWIFYGTMIQVSWGLLHGLNAIIYLTLNRSVRNSAKQMLSNAVRGRRYATHPSNTRTTNARSPSDAVNSRPERKSSLSQAANQSVVK</sequence>
<feature type="transmembrane region" description="Helical" evidence="2">
    <location>
        <begin position="24"/>
        <end position="51"/>
    </location>
</feature>
<keyword evidence="2" id="KW-0472">Membrane</keyword>
<evidence type="ECO:0000256" key="1">
    <source>
        <dbReference type="SAM" id="MobiDB-lite"/>
    </source>
</evidence>
<protein>
    <submittedName>
        <fullName evidence="3">Uncharacterized protein</fullName>
    </submittedName>
</protein>
<dbReference type="InterPro" id="IPR019425">
    <property type="entry name" value="7TM_GPCR_serpentine_rcpt_Srt"/>
</dbReference>
<feature type="transmembrane region" description="Helical" evidence="2">
    <location>
        <begin position="197"/>
        <end position="214"/>
    </location>
</feature>
<accession>A0AA39HRU0</accession>
<feature type="region of interest" description="Disordered" evidence="1">
    <location>
        <begin position="304"/>
        <end position="349"/>
    </location>
</feature>
<feature type="transmembrane region" description="Helical" evidence="2">
    <location>
        <begin position="265"/>
        <end position="289"/>
    </location>
</feature>
<keyword evidence="2" id="KW-1133">Transmembrane helix</keyword>